<keyword evidence="6 9" id="KW-0418">Kinase</keyword>
<dbReference type="InterPro" id="IPR035965">
    <property type="entry name" value="PAS-like_dom_sf"/>
</dbReference>
<dbReference type="PROSITE" id="PS50112">
    <property type="entry name" value="PAS"/>
    <property type="match status" value="1"/>
</dbReference>
<dbReference type="InterPro" id="IPR011495">
    <property type="entry name" value="Sig_transdc_His_kin_sub2_dim/P"/>
</dbReference>
<evidence type="ECO:0000313" key="10">
    <source>
        <dbReference type="Proteomes" id="UP000248134"/>
    </source>
</evidence>
<dbReference type="AlphaFoldDB" id="A0A323UHF0"/>
<dbReference type="GO" id="GO:0005524">
    <property type="term" value="F:ATP binding"/>
    <property type="evidence" value="ECO:0007669"/>
    <property type="project" value="UniProtKB-KW"/>
</dbReference>
<dbReference type="Proteomes" id="UP000248134">
    <property type="component" value="Unassembled WGS sequence"/>
</dbReference>
<evidence type="ECO:0000256" key="1">
    <source>
        <dbReference type="ARBA" id="ARBA00000085"/>
    </source>
</evidence>
<dbReference type="EC" id="2.7.13.3" evidence="2"/>
<comment type="catalytic activity">
    <reaction evidence="1">
        <text>ATP + protein L-histidine = ADP + protein N-phospho-L-histidine.</text>
        <dbReference type="EC" id="2.7.13.3"/>
    </reaction>
</comment>
<feature type="domain" description="PAS" evidence="8">
    <location>
        <begin position="27"/>
        <end position="74"/>
    </location>
</feature>
<dbReference type="OrthoDB" id="7991996at2"/>
<dbReference type="RefSeq" id="WP_110785762.1">
    <property type="nucleotide sequence ID" value="NZ_QKQS01000013.1"/>
</dbReference>
<evidence type="ECO:0000256" key="3">
    <source>
        <dbReference type="ARBA" id="ARBA00022553"/>
    </source>
</evidence>
<keyword evidence="7" id="KW-0067">ATP-binding</keyword>
<keyword evidence="4" id="KW-0808">Transferase</keyword>
<dbReference type="InterPro" id="IPR013656">
    <property type="entry name" value="PAS_4"/>
</dbReference>
<reference evidence="9 10" key="1">
    <citation type="submission" date="2018-06" db="EMBL/GenBank/DDBJ databases">
        <title>Draft Whole-Genome Sequence of the purple photosynthetic bacterium Rhodospeudomonas palustris XCP.</title>
        <authorList>
            <person name="Rayyan A."/>
            <person name="Meyer T.E."/>
            <person name="Kyndt J.A."/>
        </authorList>
    </citation>
    <scope>NUCLEOTIDE SEQUENCE [LARGE SCALE GENOMIC DNA]</scope>
    <source>
        <strain evidence="9 10">XCP</strain>
    </source>
</reference>
<dbReference type="Pfam" id="PF07568">
    <property type="entry name" value="HisKA_2"/>
    <property type="match status" value="1"/>
</dbReference>
<evidence type="ECO:0000313" key="9">
    <source>
        <dbReference type="EMBL" id="PZA12245.1"/>
    </source>
</evidence>
<dbReference type="EMBL" id="QKQS01000013">
    <property type="protein sequence ID" value="PZA12245.1"/>
    <property type="molecule type" value="Genomic_DNA"/>
</dbReference>
<dbReference type="Pfam" id="PF02518">
    <property type="entry name" value="HATPase_c"/>
    <property type="match status" value="1"/>
</dbReference>
<keyword evidence="3" id="KW-0597">Phosphoprotein</keyword>
<proteinExistence type="predicted"/>
<dbReference type="SUPFAM" id="SSF55874">
    <property type="entry name" value="ATPase domain of HSP90 chaperone/DNA topoisomerase II/histidine kinase"/>
    <property type="match status" value="1"/>
</dbReference>
<evidence type="ECO:0000259" key="8">
    <source>
        <dbReference type="PROSITE" id="PS50112"/>
    </source>
</evidence>
<keyword evidence="5" id="KW-0547">Nucleotide-binding</keyword>
<evidence type="ECO:0000256" key="2">
    <source>
        <dbReference type="ARBA" id="ARBA00012438"/>
    </source>
</evidence>
<dbReference type="SUPFAM" id="SSF55785">
    <property type="entry name" value="PYP-like sensor domain (PAS domain)"/>
    <property type="match status" value="1"/>
</dbReference>
<evidence type="ECO:0000256" key="7">
    <source>
        <dbReference type="ARBA" id="ARBA00022840"/>
    </source>
</evidence>
<dbReference type="InterPro" id="IPR003594">
    <property type="entry name" value="HATPase_dom"/>
</dbReference>
<dbReference type="PANTHER" id="PTHR41523:SF8">
    <property type="entry name" value="ETHYLENE RESPONSE SENSOR PROTEIN"/>
    <property type="match status" value="1"/>
</dbReference>
<dbReference type="GO" id="GO:0004673">
    <property type="term" value="F:protein histidine kinase activity"/>
    <property type="evidence" value="ECO:0007669"/>
    <property type="project" value="UniProtKB-EC"/>
</dbReference>
<evidence type="ECO:0000256" key="4">
    <source>
        <dbReference type="ARBA" id="ARBA00022679"/>
    </source>
</evidence>
<dbReference type="InterPro" id="IPR000014">
    <property type="entry name" value="PAS"/>
</dbReference>
<protein>
    <recommendedName>
        <fullName evidence="2">histidine kinase</fullName>
        <ecNumber evidence="2">2.7.13.3</ecNumber>
    </recommendedName>
</protein>
<evidence type="ECO:0000256" key="5">
    <source>
        <dbReference type="ARBA" id="ARBA00022741"/>
    </source>
</evidence>
<dbReference type="InterPro" id="IPR036890">
    <property type="entry name" value="HATPase_C_sf"/>
</dbReference>
<dbReference type="Gene3D" id="3.30.565.10">
    <property type="entry name" value="Histidine kinase-like ATPase, C-terminal domain"/>
    <property type="match status" value="1"/>
</dbReference>
<sequence length="368" mass="39538">MSADDGQVPPQGVDQILGSPRLVAAIESDRYKHLLDNVPVAIAVSQGFGEDQRVVYINQAFEALTLLSKAEVYGHGWSCLDGFADQDDAGRTLGAAIRDGEEFVGVFRQAALSDRLLIVQAYVAAIESDDGIENYRIAALVDVGGRERAQIERFESQIRERDTLMRELQHRVKNNLQLITALVRLEARSAAEGETVALARLASRIDALTVLYRVLSDDNTSVDGGQIDLGQYLSDIADAVIHANAASGVNCEVSACYCPLSVNVAMPAGLLVNEMLTNALKYAFVGRSAGRIKVVCSAEAGRVSVVVSDDGVGLAEGQQWPSPRKLGALILQTLKENASNVCFEVKTIRGQGTWFTLTFEAASALAPN</sequence>
<accession>A0A323UHF0</accession>
<dbReference type="PANTHER" id="PTHR41523">
    <property type="entry name" value="TWO-COMPONENT SYSTEM SENSOR PROTEIN"/>
    <property type="match status" value="1"/>
</dbReference>
<dbReference type="Pfam" id="PF08448">
    <property type="entry name" value="PAS_4"/>
    <property type="match status" value="1"/>
</dbReference>
<name>A0A323UHF0_RHOPL</name>
<dbReference type="Gene3D" id="3.30.450.20">
    <property type="entry name" value="PAS domain"/>
    <property type="match status" value="1"/>
</dbReference>
<evidence type="ECO:0000256" key="6">
    <source>
        <dbReference type="ARBA" id="ARBA00022777"/>
    </source>
</evidence>
<dbReference type="NCBIfam" id="TIGR00229">
    <property type="entry name" value="sensory_box"/>
    <property type="match status" value="1"/>
</dbReference>
<organism evidence="9 10">
    <name type="scientific">Rhodopseudomonas palustris</name>
    <dbReference type="NCBI Taxonomy" id="1076"/>
    <lineage>
        <taxon>Bacteria</taxon>
        <taxon>Pseudomonadati</taxon>
        <taxon>Pseudomonadota</taxon>
        <taxon>Alphaproteobacteria</taxon>
        <taxon>Hyphomicrobiales</taxon>
        <taxon>Nitrobacteraceae</taxon>
        <taxon>Rhodopseudomonas</taxon>
    </lineage>
</organism>
<comment type="caution">
    <text evidence="9">The sequence shown here is derived from an EMBL/GenBank/DDBJ whole genome shotgun (WGS) entry which is preliminary data.</text>
</comment>
<gene>
    <name evidence="9" type="ORF">DNX69_09600</name>
</gene>